<comment type="caution">
    <text evidence="1">The sequence shown here is derived from an EMBL/GenBank/DDBJ whole genome shotgun (WGS) entry which is preliminary data.</text>
</comment>
<dbReference type="EMBL" id="LAQT01000027">
    <property type="protein sequence ID" value="KPC50711.1"/>
    <property type="molecule type" value="Genomic_DNA"/>
</dbReference>
<evidence type="ECO:0000313" key="1">
    <source>
        <dbReference type="EMBL" id="KPC50711.1"/>
    </source>
</evidence>
<dbReference type="RefSeq" id="WP_053938947.1">
    <property type="nucleotide sequence ID" value="NZ_LAQT01000027.1"/>
</dbReference>
<organism evidence="1 2">
    <name type="scientific">Amantichitinum ursilacus</name>
    <dbReference type="NCBI Taxonomy" id="857265"/>
    <lineage>
        <taxon>Bacteria</taxon>
        <taxon>Pseudomonadati</taxon>
        <taxon>Pseudomonadota</taxon>
        <taxon>Betaproteobacteria</taxon>
        <taxon>Neisseriales</taxon>
        <taxon>Chitinibacteraceae</taxon>
        <taxon>Amantichitinum</taxon>
    </lineage>
</organism>
<reference evidence="1 2" key="1">
    <citation type="submission" date="2015-07" db="EMBL/GenBank/DDBJ databases">
        <title>Draft genome sequence of the Amantichitinum ursilacus IGB-41, a new chitin-degrading bacterium.</title>
        <authorList>
            <person name="Kirstahler P."/>
            <person name="Guenther M."/>
            <person name="Grumaz C."/>
            <person name="Rupp S."/>
            <person name="Zibek S."/>
            <person name="Sohn K."/>
        </authorList>
    </citation>
    <scope>NUCLEOTIDE SEQUENCE [LARGE SCALE GENOMIC DNA]</scope>
    <source>
        <strain evidence="1 2">IGB-41</strain>
    </source>
</reference>
<evidence type="ECO:0000313" key="2">
    <source>
        <dbReference type="Proteomes" id="UP000037939"/>
    </source>
</evidence>
<proteinExistence type="predicted"/>
<name>A0A0N1JS38_9NEIS</name>
<accession>A0A0N1JS38</accession>
<sequence length="108" mass="12622">MNKTEFLKLLKYPAEWQKYAMYPDELFNEQLIGYEPGHEDGSEHDRSGAFHWWLKRNPTTEPLMVLAELTLVDPDQMMAGDVRTYILRSKNCNLEIKSSLAMDKTPNE</sequence>
<dbReference type="OrthoDB" id="6053416at2"/>
<protein>
    <submittedName>
        <fullName evidence="1">Uncharacterized protein</fullName>
    </submittedName>
</protein>
<gene>
    <name evidence="1" type="ORF">WG78_16695</name>
</gene>
<dbReference type="Proteomes" id="UP000037939">
    <property type="component" value="Unassembled WGS sequence"/>
</dbReference>
<keyword evidence="2" id="KW-1185">Reference proteome</keyword>
<dbReference type="AlphaFoldDB" id="A0A0N1JS38"/>